<comment type="caution">
    <text evidence="1">The sequence shown here is derived from an EMBL/GenBank/DDBJ whole genome shotgun (WGS) entry which is preliminary data.</text>
</comment>
<name>A0A9P9YAZ4_9MUSC</name>
<gene>
    <name evidence="1" type="ORF">M5D96_013634</name>
</gene>
<proteinExistence type="predicted"/>
<dbReference type="EMBL" id="JAMKOV010000116">
    <property type="protein sequence ID" value="KAI8033627.1"/>
    <property type="molecule type" value="Genomic_DNA"/>
</dbReference>
<dbReference type="AlphaFoldDB" id="A0A9P9YAZ4"/>
<keyword evidence="2" id="KW-1185">Reference proteome</keyword>
<feature type="non-terminal residue" evidence="1">
    <location>
        <position position="129"/>
    </location>
</feature>
<sequence length="129" mass="14855">SFRCPPPTEKVVFAEQRCALGKDTSAPEIYINPWRPRCANYRYLLTLFFWLFQNTLVRQGGGSDRRKEKRIGVRRGFDLPALRNCSQQLTSFRDGHVAMSFFGQQAMANGQWPIANCRYFYVSAGPQPK</sequence>
<organism evidence="1 2">
    <name type="scientific">Drosophila gunungcola</name>
    <name type="common">fruit fly</name>
    <dbReference type="NCBI Taxonomy" id="103775"/>
    <lineage>
        <taxon>Eukaryota</taxon>
        <taxon>Metazoa</taxon>
        <taxon>Ecdysozoa</taxon>
        <taxon>Arthropoda</taxon>
        <taxon>Hexapoda</taxon>
        <taxon>Insecta</taxon>
        <taxon>Pterygota</taxon>
        <taxon>Neoptera</taxon>
        <taxon>Endopterygota</taxon>
        <taxon>Diptera</taxon>
        <taxon>Brachycera</taxon>
        <taxon>Muscomorpha</taxon>
        <taxon>Ephydroidea</taxon>
        <taxon>Drosophilidae</taxon>
        <taxon>Drosophila</taxon>
        <taxon>Sophophora</taxon>
    </lineage>
</organism>
<evidence type="ECO:0000313" key="1">
    <source>
        <dbReference type="EMBL" id="KAI8033627.1"/>
    </source>
</evidence>
<accession>A0A9P9YAZ4</accession>
<protein>
    <submittedName>
        <fullName evidence="1">Uncharacterized protein</fullName>
    </submittedName>
</protein>
<reference evidence="1" key="1">
    <citation type="journal article" date="2023" name="Genome Biol. Evol.">
        <title>Long-read-based Genome Assembly of Drosophila gunungcola Reveals Fewer Chemosensory Genes in Flower-breeding Species.</title>
        <authorList>
            <person name="Negi A."/>
            <person name="Liao B.Y."/>
            <person name="Yeh S.D."/>
        </authorList>
    </citation>
    <scope>NUCLEOTIDE SEQUENCE</scope>
    <source>
        <strain evidence="1">Sukarami</strain>
    </source>
</reference>
<evidence type="ECO:0000313" key="2">
    <source>
        <dbReference type="Proteomes" id="UP001059596"/>
    </source>
</evidence>
<dbReference type="Proteomes" id="UP001059596">
    <property type="component" value="Unassembled WGS sequence"/>
</dbReference>